<comment type="miscellaneous">
    <text evidence="5">There are 2 substrate-binding sites: the catalytic A site, and the non-catalytic B site that may play a role in the transfer of substrate or product between the active site and the solvent. Alternatively, the B site may bind allosteric effectors.</text>
</comment>
<dbReference type="SUPFAM" id="SSF48557">
    <property type="entry name" value="L-aspartase-like"/>
    <property type="match status" value="1"/>
</dbReference>
<comment type="subcellular location">
    <subcellularLocation>
        <location evidence="5">Cytoplasm</location>
    </subcellularLocation>
</comment>
<dbReference type="GO" id="GO:0004333">
    <property type="term" value="F:fumarate hydratase activity"/>
    <property type="evidence" value="ECO:0007669"/>
    <property type="project" value="UniProtKB-UniRule"/>
</dbReference>
<evidence type="ECO:0000259" key="7">
    <source>
        <dbReference type="Pfam" id="PF10415"/>
    </source>
</evidence>
<dbReference type="RefSeq" id="WP_091512957.1">
    <property type="nucleotide sequence ID" value="NZ_FNFH01000003.1"/>
</dbReference>
<keyword evidence="4 5" id="KW-0456">Lyase</keyword>
<gene>
    <name evidence="5" type="primary">fumC</name>
    <name evidence="8" type="ORF">SAMN05216212_2051</name>
</gene>
<feature type="active site" evidence="5">
    <location>
        <position position="313"/>
    </location>
</feature>
<evidence type="ECO:0000256" key="4">
    <source>
        <dbReference type="ARBA" id="ARBA00023239"/>
    </source>
</evidence>
<evidence type="ECO:0000313" key="9">
    <source>
        <dbReference type="Proteomes" id="UP000199305"/>
    </source>
</evidence>
<dbReference type="EC" id="4.2.1.2" evidence="5"/>
<evidence type="ECO:0000256" key="5">
    <source>
        <dbReference type="HAMAP-Rule" id="MF_00743"/>
    </source>
</evidence>
<dbReference type="HAMAP" id="MF_00743">
    <property type="entry name" value="FumaraseC"/>
    <property type="match status" value="1"/>
</dbReference>
<comment type="caution">
    <text evidence="5">Lacks conserved residue(s) required for the propagation of feature annotation.</text>
</comment>
<evidence type="ECO:0000256" key="2">
    <source>
        <dbReference type="ARBA" id="ARBA00022490"/>
    </source>
</evidence>
<evidence type="ECO:0000313" key="8">
    <source>
        <dbReference type="EMBL" id="SDK27691.1"/>
    </source>
</evidence>
<feature type="binding site" evidence="5">
    <location>
        <position position="314"/>
    </location>
    <ligand>
        <name>substrate</name>
    </ligand>
</feature>
<dbReference type="GO" id="GO:0006099">
    <property type="term" value="P:tricarboxylic acid cycle"/>
    <property type="evidence" value="ECO:0007669"/>
    <property type="project" value="UniProtKB-UniRule"/>
</dbReference>
<dbReference type="FunFam" id="1.20.200.10:FF:000001">
    <property type="entry name" value="Fumarate hydratase, mitochondrial"/>
    <property type="match status" value="1"/>
</dbReference>
<keyword evidence="2 5" id="KW-0963">Cytoplasm</keyword>
<dbReference type="InterPro" id="IPR005677">
    <property type="entry name" value="Fum_hydII"/>
</dbReference>
<dbReference type="InterPro" id="IPR000362">
    <property type="entry name" value="Fumarate_lyase_fam"/>
</dbReference>
<dbReference type="Gene3D" id="1.10.275.10">
    <property type="entry name" value="Fumarase/aspartase (N-terminal domain)"/>
    <property type="match status" value="1"/>
</dbReference>
<dbReference type="PANTHER" id="PTHR11444:SF22">
    <property type="entry name" value="FUMARATE HYDRATASE CLASS II"/>
    <property type="match status" value="1"/>
</dbReference>
<dbReference type="AlphaFoldDB" id="A0A1G9AKA0"/>
<organism evidence="8 9">
    <name type="scientific">Microbulbifer yueqingensis</name>
    <dbReference type="NCBI Taxonomy" id="658219"/>
    <lineage>
        <taxon>Bacteria</taxon>
        <taxon>Pseudomonadati</taxon>
        <taxon>Pseudomonadota</taxon>
        <taxon>Gammaproteobacteria</taxon>
        <taxon>Cellvibrionales</taxon>
        <taxon>Microbulbiferaceae</taxon>
        <taxon>Microbulbifer</taxon>
    </lineage>
</organism>
<reference evidence="9" key="1">
    <citation type="submission" date="2016-10" db="EMBL/GenBank/DDBJ databases">
        <authorList>
            <person name="Varghese N."/>
            <person name="Submissions S."/>
        </authorList>
    </citation>
    <scope>NUCLEOTIDE SEQUENCE [LARGE SCALE GENOMIC DNA]</scope>
    <source>
        <strain evidence="9">CGMCC 1.10658</strain>
    </source>
</reference>
<dbReference type="Proteomes" id="UP000199305">
    <property type="component" value="Unassembled WGS sequence"/>
</dbReference>
<dbReference type="GO" id="GO:0006106">
    <property type="term" value="P:fumarate metabolic process"/>
    <property type="evidence" value="ECO:0007669"/>
    <property type="project" value="InterPro"/>
</dbReference>
<dbReference type="InterPro" id="IPR020557">
    <property type="entry name" value="Fumarate_lyase_CS"/>
</dbReference>
<comment type="catalytic activity">
    <reaction evidence="5">
        <text>(S)-malate = fumarate + H2O</text>
        <dbReference type="Rhea" id="RHEA:12460"/>
        <dbReference type="ChEBI" id="CHEBI:15377"/>
        <dbReference type="ChEBI" id="CHEBI:15589"/>
        <dbReference type="ChEBI" id="CHEBI:29806"/>
        <dbReference type="EC" id="4.2.1.2"/>
    </reaction>
</comment>
<dbReference type="UniPathway" id="UPA00223">
    <property type="reaction ID" value="UER01007"/>
</dbReference>
<feature type="binding site" evidence="5">
    <location>
        <position position="182"/>
    </location>
    <ligand>
        <name>substrate</name>
    </ligand>
</feature>
<dbReference type="CDD" id="cd01362">
    <property type="entry name" value="Fumarase_classII"/>
    <property type="match status" value="1"/>
</dbReference>
<protein>
    <recommendedName>
        <fullName evidence="5">Fumarate hydratase class II</fullName>
        <shortName evidence="5">Fumarase C</shortName>
        <ecNumber evidence="5">4.2.1.2</ecNumber>
    </recommendedName>
    <alternativeName>
        <fullName evidence="5">Aerobic fumarase</fullName>
    </alternativeName>
    <alternativeName>
        <fullName evidence="5">Iron-independent fumarase</fullName>
    </alternativeName>
</protein>
<dbReference type="GO" id="GO:0005737">
    <property type="term" value="C:cytoplasm"/>
    <property type="evidence" value="ECO:0007669"/>
    <property type="project" value="UniProtKB-SubCell"/>
</dbReference>
<evidence type="ECO:0000256" key="1">
    <source>
        <dbReference type="ARBA" id="ARBA00009084"/>
    </source>
</evidence>
<proteinExistence type="inferred from homology"/>
<feature type="binding site" evidence="5">
    <location>
        <begin position="134"/>
        <end position="136"/>
    </location>
    <ligand>
        <name>substrate</name>
    </ligand>
</feature>
<dbReference type="InterPro" id="IPR024083">
    <property type="entry name" value="Fumarase/histidase_N"/>
</dbReference>
<keyword evidence="9" id="KW-1185">Reference proteome</keyword>
<dbReference type="PROSITE" id="PS00163">
    <property type="entry name" value="FUMARATE_LYASES"/>
    <property type="match status" value="1"/>
</dbReference>
<feature type="binding site" evidence="5">
    <location>
        <begin position="319"/>
        <end position="321"/>
    </location>
    <ligand>
        <name>substrate</name>
    </ligand>
</feature>
<keyword evidence="3 5" id="KW-0816">Tricarboxylic acid cycle</keyword>
<dbReference type="FunFam" id="1.10.40.30:FF:000002">
    <property type="entry name" value="Fumarate hydratase class II"/>
    <property type="match status" value="1"/>
</dbReference>
<comment type="pathway">
    <text evidence="5">Carbohydrate metabolism; tricarboxylic acid cycle; (S)-malate from fumarate: step 1/1.</text>
</comment>
<sequence>MSDDFRTEKDSLGEVRVPARALYGAQTQRAVDNFPVSGQPLPEEFIRAVLVIKKAAALANLDLGLLDEERAAAIVAACDAVGSDELESQFPVDIYQTGSGTSTNMNVNEVLAHIAARDSGVEVSPNDHVNMSQSSNDVIPSAIHVSALLAVRDRLLPALRHLHSTLDEKSAALAEVVKTGRTHLMDALPISLGQELSGWAMQVEHCRERIRTTLPRLAQLAQGGTAVGTGLNAHPDFAELFAQKLSADTTQQFRPADNAFTAISSQDTAVELSGQLKVLAVALMKIANDLRWMNSGPLAGFSEIELPALQPGSSIMPGKVNPVIAEAVAMVSARVMGNDTTIGIAGQSGNFQLNVMLPLVAASLLESIQLLTSAAQLLADKAIAPFRVNRENIERALERNPILVTALNPVIGYDKAAEIAKRAYKEGRPVLEVAVEMSDLGEEELKRLLDPRKLIRGGVPGGD</sequence>
<name>A0A1G9AKA0_9GAMM</name>
<dbReference type="InterPro" id="IPR008948">
    <property type="entry name" value="L-Aspartase-like"/>
</dbReference>
<dbReference type="Pfam" id="PF00206">
    <property type="entry name" value="Lyase_1"/>
    <property type="match status" value="1"/>
</dbReference>
<comment type="function">
    <text evidence="5">Involved in the TCA cycle. Catalyzes the stereospecific interconversion of fumarate to L-malate.</text>
</comment>
<dbReference type="Gene3D" id="1.10.40.30">
    <property type="entry name" value="Fumarase/aspartase (C-terminal domain)"/>
    <property type="match status" value="1"/>
</dbReference>
<dbReference type="STRING" id="658219.SAMN05216212_2051"/>
<feature type="site" description="Important for catalytic activity" evidence="5">
    <location>
        <position position="326"/>
    </location>
</feature>
<feature type="domain" description="Fumarate lyase N-terminal" evidence="6">
    <location>
        <begin position="13"/>
        <end position="337"/>
    </location>
</feature>
<dbReference type="Gene3D" id="1.20.200.10">
    <property type="entry name" value="Fumarase/aspartase (Central domain)"/>
    <property type="match status" value="1"/>
</dbReference>
<dbReference type="EMBL" id="FNFH01000003">
    <property type="protein sequence ID" value="SDK27691.1"/>
    <property type="molecule type" value="Genomic_DNA"/>
</dbReference>
<accession>A0A1G9AKA0</accession>
<dbReference type="PANTHER" id="PTHR11444">
    <property type="entry name" value="ASPARTATEAMMONIA/ARGININOSUCCINATE/ADENYLOSUCCINATE LYASE"/>
    <property type="match status" value="1"/>
</dbReference>
<comment type="similarity">
    <text evidence="1 5">Belongs to the class-II fumarase/aspartase family. Fumarase subfamily.</text>
</comment>
<feature type="binding site" evidence="5">
    <location>
        <begin position="99"/>
        <end position="101"/>
    </location>
    <ligand>
        <name>substrate</name>
    </ligand>
</feature>
<dbReference type="InterPro" id="IPR018951">
    <property type="entry name" value="Fumarase_C_C"/>
</dbReference>
<dbReference type="FunFam" id="1.10.275.10:FF:000001">
    <property type="entry name" value="Fumarate hydratase, mitochondrial"/>
    <property type="match status" value="1"/>
</dbReference>
<dbReference type="NCBIfam" id="NF008909">
    <property type="entry name" value="PRK12273.1"/>
    <property type="match status" value="1"/>
</dbReference>
<dbReference type="PRINTS" id="PR00149">
    <property type="entry name" value="FUMRATELYASE"/>
</dbReference>
<evidence type="ECO:0000256" key="3">
    <source>
        <dbReference type="ARBA" id="ARBA00022532"/>
    </source>
</evidence>
<evidence type="ECO:0000259" key="6">
    <source>
        <dbReference type="Pfam" id="PF00206"/>
    </source>
</evidence>
<comment type="subunit">
    <text evidence="5">Homotetramer.</text>
</comment>
<dbReference type="OrthoDB" id="9802809at2"/>
<feature type="active site" description="Proton donor/acceptor" evidence="5">
    <location>
        <position position="183"/>
    </location>
</feature>
<dbReference type="InterPro" id="IPR022761">
    <property type="entry name" value="Fumarate_lyase_N"/>
</dbReference>
<dbReference type="Pfam" id="PF10415">
    <property type="entry name" value="FumaraseC_C"/>
    <property type="match status" value="1"/>
</dbReference>
<feature type="domain" description="Fumarase C C-terminal" evidence="7">
    <location>
        <begin position="403"/>
        <end position="455"/>
    </location>
</feature>